<feature type="transmembrane region" description="Helical" evidence="1">
    <location>
        <begin position="88"/>
        <end position="113"/>
    </location>
</feature>
<evidence type="ECO:0008006" key="4">
    <source>
        <dbReference type="Google" id="ProtNLM"/>
    </source>
</evidence>
<evidence type="ECO:0000313" key="3">
    <source>
        <dbReference type="Proteomes" id="UP000198983"/>
    </source>
</evidence>
<dbReference type="AlphaFoldDB" id="A0A1H1R6Y3"/>
<dbReference type="OrthoDB" id="3240470at2"/>
<evidence type="ECO:0000313" key="2">
    <source>
        <dbReference type="EMBL" id="SDS31430.1"/>
    </source>
</evidence>
<evidence type="ECO:0000256" key="1">
    <source>
        <dbReference type="SAM" id="Phobius"/>
    </source>
</evidence>
<keyword evidence="1" id="KW-0472">Membrane</keyword>
<gene>
    <name evidence="2" type="ORF">SAMN04489717_2297</name>
</gene>
<dbReference type="EMBL" id="LT629732">
    <property type="protein sequence ID" value="SDS31430.1"/>
    <property type="molecule type" value="Genomic_DNA"/>
</dbReference>
<keyword evidence="1" id="KW-1133">Transmembrane helix</keyword>
<protein>
    <recommendedName>
        <fullName evidence="4">DUF2975 domain-containing protein</fullName>
    </recommendedName>
</protein>
<feature type="transmembrane region" description="Helical" evidence="1">
    <location>
        <begin position="119"/>
        <end position="141"/>
    </location>
</feature>
<dbReference type="Pfam" id="PF11188">
    <property type="entry name" value="DUF2975"/>
    <property type="match status" value="1"/>
</dbReference>
<feature type="transmembrane region" description="Helical" evidence="1">
    <location>
        <begin position="12"/>
        <end position="32"/>
    </location>
</feature>
<proteinExistence type="predicted"/>
<feature type="transmembrane region" description="Helical" evidence="1">
    <location>
        <begin position="44"/>
        <end position="68"/>
    </location>
</feature>
<dbReference type="STRING" id="117157.SAMN04489717_2297"/>
<keyword evidence="3" id="KW-1185">Reference proteome</keyword>
<organism evidence="2 3">
    <name type="scientific">Actinopolymorpha singaporensis</name>
    <dbReference type="NCBI Taxonomy" id="117157"/>
    <lineage>
        <taxon>Bacteria</taxon>
        <taxon>Bacillati</taxon>
        <taxon>Actinomycetota</taxon>
        <taxon>Actinomycetes</taxon>
        <taxon>Propionibacteriales</taxon>
        <taxon>Actinopolymorphaceae</taxon>
        <taxon>Actinopolymorpha</taxon>
    </lineage>
</organism>
<sequence>MGKLTVLALRAVLMALFAGSVFVQTVMVPLLAEDLRDPDAELVAYQRICVVVILVLGFLAVEVVLACVWQLVTMVGRGTVFSYGAFRYVHVVIGAIVAAAVLLFALAVVLAPGEAVPPGMVLLICGAAVAVLGVALVVVVLRMLLAQAVARDVEATRLRSELDEVI</sequence>
<name>A0A1H1R6Y3_9ACTN</name>
<keyword evidence="1" id="KW-0812">Transmembrane</keyword>
<dbReference type="InterPro" id="IPR021354">
    <property type="entry name" value="DUF2975"/>
</dbReference>
<reference evidence="2 3" key="1">
    <citation type="submission" date="2016-10" db="EMBL/GenBank/DDBJ databases">
        <authorList>
            <person name="de Groot N.N."/>
        </authorList>
    </citation>
    <scope>NUCLEOTIDE SEQUENCE [LARGE SCALE GENOMIC DNA]</scope>
    <source>
        <strain evidence="2 3">DSM 22024</strain>
    </source>
</reference>
<dbReference type="Proteomes" id="UP000198983">
    <property type="component" value="Chromosome I"/>
</dbReference>
<accession>A0A1H1R6Y3</accession>
<dbReference type="RefSeq" id="WP_092657561.1">
    <property type="nucleotide sequence ID" value="NZ_LT629732.1"/>
</dbReference>